<gene>
    <name evidence="1" type="ORF">A2946_03525</name>
</gene>
<dbReference type="AlphaFoldDB" id="A0A1G2CIY7"/>
<proteinExistence type="predicted"/>
<dbReference type="Proteomes" id="UP000178348">
    <property type="component" value="Unassembled WGS sequence"/>
</dbReference>
<sequence>MSEKRSCQNCQSEFTIKPEDFDFYGKIKVPPPTFCPECRAVRRMTWRNERTLYKRKCDATGKDIITMFAPESGLKVYERDYWWSDDWDQLNSGREYDFSKPFFVQYRELFSRAPLPNLANTNVTRSEYGNHNADCKNCYLLYASFRNENVHYSSGSIDGKDSMDMYIIERAEQCYEDSFGMGLHKVFFSYDSDDSMDSSFIHACKNMSDCIGCINLRNKSFHIWNTPYSKEEYKKKLAEFDLGSYAKLQKIQTRFKEFIANYPRRHVSILKSVNSTGDMMVNAKNCKNCFDGFGGVEDSKYIIHAAELKDSYDGYGLGGHAELLYESVDSGIQASRYKSAVYVHGCHDVGYAYCCHSSSYLFGCVGLRSKKYCILNKQYTKEEYESLVPKIIAHMNEMPYESHVTGHVSPVTYKYGEFFPSDISPFAYNETIAQEYYPLTEENALAKGYVWKTPAEKNYEISMRAEALPDHINAVKDEILNEVIGCMHEGKCTHQCTTAFKIIPEELQFYRQHNLALPRLCSNCRHYERLARRNPFKLWHRACQCAGKKSENGVYANTGTHSSHTNGEHCHNEFETAYAPERPEIIYCEQCYQAEVA</sequence>
<protein>
    <recommendedName>
        <fullName evidence="3">Zinc-binding domain-containing protein</fullName>
    </recommendedName>
</protein>
<dbReference type="EMBL" id="MHLB01000040">
    <property type="protein sequence ID" value="OGZ01366.1"/>
    <property type="molecule type" value="Genomic_DNA"/>
</dbReference>
<evidence type="ECO:0000313" key="1">
    <source>
        <dbReference type="EMBL" id="OGZ01366.1"/>
    </source>
</evidence>
<evidence type="ECO:0008006" key="3">
    <source>
        <dbReference type="Google" id="ProtNLM"/>
    </source>
</evidence>
<comment type="caution">
    <text evidence="1">The sequence shown here is derived from an EMBL/GenBank/DDBJ whole genome shotgun (WGS) entry which is preliminary data.</text>
</comment>
<reference evidence="1 2" key="1">
    <citation type="journal article" date="2016" name="Nat. Commun.">
        <title>Thousands of microbial genomes shed light on interconnected biogeochemical processes in an aquifer system.</title>
        <authorList>
            <person name="Anantharaman K."/>
            <person name="Brown C.T."/>
            <person name="Hug L.A."/>
            <person name="Sharon I."/>
            <person name="Castelle C.J."/>
            <person name="Probst A.J."/>
            <person name="Thomas B.C."/>
            <person name="Singh A."/>
            <person name="Wilkins M.J."/>
            <person name="Karaoz U."/>
            <person name="Brodie E.L."/>
            <person name="Williams K.H."/>
            <person name="Hubbard S.S."/>
            <person name="Banfield J.F."/>
        </authorList>
    </citation>
    <scope>NUCLEOTIDE SEQUENCE [LARGE SCALE GENOMIC DNA]</scope>
</reference>
<organism evidence="1 2">
    <name type="scientific">Candidatus Liptonbacteria bacterium RIFCSPLOWO2_01_FULL_53_13</name>
    <dbReference type="NCBI Taxonomy" id="1798651"/>
    <lineage>
        <taxon>Bacteria</taxon>
        <taxon>Candidatus Liptoniibacteriota</taxon>
    </lineage>
</organism>
<name>A0A1G2CIY7_9BACT</name>
<accession>A0A1G2CIY7</accession>
<evidence type="ECO:0000313" key="2">
    <source>
        <dbReference type="Proteomes" id="UP000178348"/>
    </source>
</evidence>